<dbReference type="EMBL" id="BAABCY010000017">
    <property type="protein sequence ID" value="GAA3557901.1"/>
    <property type="molecule type" value="Genomic_DNA"/>
</dbReference>
<evidence type="ECO:0000256" key="6">
    <source>
        <dbReference type="ARBA" id="ARBA00023136"/>
    </source>
</evidence>
<dbReference type="PANTHER" id="PTHR30026">
    <property type="entry name" value="OUTER MEMBRANE PROTEIN TOLC"/>
    <property type="match status" value="1"/>
</dbReference>
<name>A0ABP6WY77_9FLAO</name>
<dbReference type="PANTHER" id="PTHR30026:SF20">
    <property type="entry name" value="OUTER MEMBRANE PROTEIN TOLC"/>
    <property type="match status" value="1"/>
</dbReference>
<keyword evidence="4" id="KW-1134">Transmembrane beta strand</keyword>
<evidence type="ECO:0000313" key="9">
    <source>
        <dbReference type="Proteomes" id="UP001500954"/>
    </source>
</evidence>
<gene>
    <name evidence="8" type="ORF">GCM10022395_06480</name>
</gene>
<dbReference type="InterPro" id="IPR003423">
    <property type="entry name" value="OMP_efflux"/>
</dbReference>
<reference evidence="9" key="1">
    <citation type="journal article" date="2019" name="Int. J. Syst. Evol. Microbiol.">
        <title>The Global Catalogue of Microorganisms (GCM) 10K type strain sequencing project: providing services to taxonomists for standard genome sequencing and annotation.</title>
        <authorList>
            <consortium name="The Broad Institute Genomics Platform"/>
            <consortium name="The Broad Institute Genome Sequencing Center for Infectious Disease"/>
            <person name="Wu L."/>
            <person name="Ma J."/>
        </authorList>
    </citation>
    <scope>NUCLEOTIDE SEQUENCE [LARGE SCALE GENOMIC DNA]</scope>
    <source>
        <strain evidence="9">JCM 17111</strain>
    </source>
</reference>
<comment type="subcellular location">
    <subcellularLocation>
        <location evidence="1">Cell outer membrane</location>
    </subcellularLocation>
</comment>
<keyword evidence="5" id="KW-0812">Transmembrane</keyword>
<keyword evidence="3" id="KW-0813">Transport</keyword>
<comment type="similarity">
    <text evidence="2">Belongs to the outer membrane factor (OMF) (TC 1.B.17) family.</text>
</comment>
<keyword evidence="7" id="KW-0998">Cell outer membrane</keyword>
<evidence type="ECO:0000256" key="7">
    <source>
        <dbReference type="ARBA" id="ARBA00023237"/>
    </source>
</evidence>
<evidence type="ECO:0000256" key="1">
    <source>
        <dbReference type="ARBA" id="ARBA00004442"/>
    </source>
</evidence>
<evidence type="ECO:0000256" key="4">
    <source>
        <dbReference type="ARBA" id="ARBA00022452"/>
    </source>
</evidence>
<sequence length="511" mass="59107">MYREPIPSHVRITLTILTALILFSLNNRLLAQQVSNTVSPQQGISLNEVLNLAGQNSLDAFKTKRKYGVNYWQFRSFRSSLLPKIDFETRPFTFNRALVKRYDSEQNIDVFRQQQSLSSYANVSMTQNIRATGTRLFINSSFDRIVNSGLSEIESYSATPVRIGLVQPVMAYNRFKWEKQTEPLKYQKAKQEFIYEQQTINLKTIDLFFNWALAHKKVEIARENKTSTEKLFKIGKRRYDLGSIERDDLLNLEMDVYNANTNLTQNLQMLQKTEASLKLFLRDELPNNALPELPELVPGLQIDITEAAELAQANNPDILNLKLRKVEALRDLDRAVKDNRFDLSVTASYGLNQQANTFVDAYGNLLDQQMLSLNFSIPILDWGERRGKIKTAKMNKDVADIELQQDGDRIQQDIMQKVIDFNLQRDLVIGAQKTSGIARESYQITEKRFLSGRVDLLNLTSSRKAWQTATEQYIQSLLSYWKLYYQVQQLTLYDFINNTPLTQDFEIIINN</sequence>
<dbReference type="Pfam" id="PF02321">
    <property type="entry name" value="OEP"/>
    <property type="match status" value="2"/>
</dbReference>
<keyword evidence="6" id="KW-0472">Membrane</keyword>
<dbReference type="InterPro" id="IPR051906">
    <property type="entry name" value="TolC-like"/>
</dbReference>
<evidence type="ECO:0000256" key="3">
    <source>
        <dbReference type="ARBA" id="ARBA00022448"/>
    </source>
</evidence>
<dbReference type="Gene3D" id="1.20.1600.10">
    <property type="entry name" value="Outer membrane efflux proteins (OEP)"/>
    <property type="match status" value="1"/>
</dbReference>
<organism evidence="8 9">
    <name type="scientific">Snuella lapsa</name>
    <dbReference type="NCBI Taxonomy" id="870481"/>
    <lineage>
        <taxon>Bacteria</taxon>
        <taxon>Pseudomonadati</taxon>
        <taxon>Bacteroidota</taxon>
        <taxon>Flavobacteriia</taxon>
        <taxon>Flavobacteriales</taxon>
        <taxon>Flavobacteriaceae</taxon>
        <taxon>Snuella</taxon>
    </lineage>
</organism>
<keyword evidence="9" id="KW-1185">Reference proteome</keyword>
<dbReference type="Proteomes" id="UP001500954">
    <property type="component" value="Unassembled WGS sequence"/>
</dbReference>
<comment type="caution">
    <text evidence="8">The sequence shown here is derived from an EMBL/GenBank/DDBJ whole genome shotgun (WGS) entry which is preliminary data.</text>
</comment>
<evidence type="ECO:0000256" key="5">
    <source>
        <dbReference type="ARBA" id="ARBA00022692"/>
    </source>
</evidence>
<protein>
    <submittedName>
        <fullName evidence="8">TolC family protein</fullName>
    </submittedName>
</protein>
<proteinExistence type="inferred from homology"/>
<dbReference type="SUPFAM" id="SSF56954">
    <property type="entry name" value="Outer membrane efflux proteins (OEP)"/>
    <property type="match status" value="1"/>
</dbReference>
<accession>A0ABP6WY77</accession>
<evidence type="ECO:0000256" key="2">
    <source>
        <dbReference type="ARBA" id="ARBA00007613"/>
    </source>
</evidence>
<evidence type="ECO:0000313" key="8">
    <source>
        <dbReference type="EMBL" id="GAA3557901.1"/>
    </source>
</evidence>